<proteinExistence type="predicted"/>
<dbReference type="SUPFAM" id="SSF82153">
    <property type="entry name" value="FAS1 domain"/>
    <property type="match status" value="1"/>
</dbReference>
<dbReference type="PANTHER" id="PTHR10900">
    <property type="entry name" value="PERIOSTIN-RELATED"/>
    <property type="match status" value="1"/>
</dbReference>
<dbReference type="EMBL" id="CP001712">
    <property type="protein sequence ID" value="EAR15726.1"/>
    <property type="molecule type" value="Genomic_DNA"/>
</dbReference>
<dbReference type="KEGG" id="rbi:RB2501_15399"/>
<dbReference type="PROSITE" id="PS50213">
    <property type="entry name" value="FAS1"/>
    <property type="match status" value="1"/>
</dbReference>
<feature type="domain" description="FAS1" evidence="2">
    <location>
        <begin position="43"/>
        <end position="188"/>
    </location>
</feature>
<dbReference type="Proteomes" id="UP000009049">
    <property type="component" value="Chromosome"/>
</dbReference>
<dbReference type="STRING" id="313596.RB2501_15399"/>
<name>A4CLH7_ROBBH</name>
<evidence type="ECO:0000313" key="4">
    <source>
        <dbReference type="Proteomes" id="UP000009049"/>
    </source>
</evidence>
<accession>A4CLH7</accession>
<dbReference type="Gene3D" id="2.30.180.10">
    <property type="entry name" value="FAS1 domain"/>
    <property type="match status" value="1"/>
</dbReference>
<keyword evidence="4" id="KW-1185">Reference proteome</keyword>
<feature type="region of interest" description="Disordered" evidence="1">
    <location>
        <begin position="1"/>
        <end position="41"/>
    </location>
</feature>
<dbReference type="InterPro" id="IPR036378">
    <property type="entry name" value="FAS1_dom_sf"/>
</dbReference>
<gene>
    <name evidence="3" type="ordered locus">RB2501_15399</name>
</gene>
<evidence type="ECO:0000259" key="2">
    <source>
        <dbReference type="PROSITE" id="PS50213"/>
    </source>
</evidence>
<feature type="compositionally biased region" description="Basic and acidic residues" evidence="1">
    <location>
        <begin position="1"/>
        <end position="16"/>
    </location>
</feature>
<reference evidence="3 4" key="1">
    <citation type="journal article" date="2009" name="J. Bacteriol.">
        <title>Complete genome sequence of Robiginitalea biformata HTCC2501.</title>
        <authorList>
            <person name="Oh H.M."/>
            <person name="Giovannoni S.J."/>
            <person name="Lee K."/>
            <person name="Ferriera S."/>
            <person name="Johnson J."/>
            <person name="Cho J.C."/>
        </authorList>
    </citation>
    <scope>NUCLEOTIDE SEQUENCE [LARGE SCALE GENOMIC DNA]</scope>
    <source>
        <strain evidence="4">ATCC BAA-864 / HTCC2501 / KCTC 12146</strain>
    </source>
</reference>
<dbReference type="eggNOG" id="COG2335">
    <property type="taxonomic scope" value="Bacteria"/>
</dbReference>
<protein>
    <recommendedName>
        <fullName evidence="2">FAS1 domain-containing protein</fullName>
    </recommendedName>
</protein>
<dbReference type="SMART" id="SM00554">
    <property type="entry name" value="FAS1"/>
    <property type="match status" value="1"/>
</dbReference>
<dbReference type="AlphaFoldDB" id="A4CLH7"/>
<sequence>MEGGEHADEDSGREAESGNNEGSGNAEGSTGSASDPDTARDDLPLLSELLKDQQDLARFVEAMVISPELHELLADTGGDYTVFAPTNAAIDELFESLGDPYNGFADFESSLEKEAIQQLVAYHVASRSIAVGQLTEGQIPTLLAGETIWVGQDAKGWYVMDGFLRKSYMDLAVLEASNGYIYRIDKILVPEVVRDYLF</sequence>
<dbReference type="InterPro" id="IPR050904">
    <property type="entry name" value="Adhesion/Biosynth-related"/>
</dbReference>
<dbReference type="HOGENOM" id="CLU_1377235_0_0_10"/>
<dbReference type="InterPro" id="IPR000782">
    <property type="entry name" value="FAS1_domain"/>
</dbReference>
<organism evidence="3 4">
    <name type="scientific">Robiginitalea biformata (strain ATCC BAA-864 / DSM 15991 / KCTC 12146 / HTCC2501)</name>
    <dbReference type="NCBI Taxonomy" id="313596"/>
    <lineage>
        <taxon>Bacteria</taxon>
        <taxon>Pseudomonadati</taxon>
        <taxon>Bacteroidota</taxon>
        <taxon>Flavobacteriia</taxon>
        <taxon>Flavobacteriales</taxon>
        <taxon>Flavobacteriaceae</taxon>
        <taxon>Robiginitalea</taxon>
    </lineage>
</organism>
<evidence type="ECO:0000256" key="1">
    <source>
        <dbReference type="SAM" id="MobiDB-lite"/>
    </source>
</evidence>
<dbReference type="PANTHER" id="PTHR10900:SF77">
    <property type="entry name" value="FI19380P1"/>
    <property type="match status" value="1"/>
</dbReference>
<evidence type="ECO:0000313" key="3">
    <source>
        <dbReference type="EMBL" id="EAR15726.1"/>
    </source>
</evidence>
<feature type="compositionally biased region" description="Low complexity" evidence="1">
    <location>
        <begin position="17"/>
        <end position="34"/>
    </location>
</feature>
<dbReference type="Pfam" id="PF02469">
    <property type="entry name" value="Fasciclin"/>
    <property type="match status" value="1"/>
</dbReference>